<accession>A0A8H7NM99</accession>
<sequence>MDTGNFGGTHQGEGNFPAPAGTRRYRSKSQRPCDLCRARKALCNIPSPGKPCQLCTRLGRQCTFVRNPNKRQKEGQNGAPQPRNSVPGFVDLAVNDDKDIDSSPSVIEDMTEDATAPAEMPLQDQYLDMSTSIDENNRLTGLSPEMNLPHLDSVLADSLWPTGREDSWSMQPVPTSLQGAFPSLSEEDGFRELGIFDTTLNHKEQTPVAGPPQPSSRAHHASSPHVSIDDQADYSAQMIGFSNESDPFFLQHFPYNDVGELKFFRVVYRKPDILSSGIPNESSHSTPVHLLQSHNQTATLAIELTERCLSQNHDRERVQQLVDSTMGVALVRLYFRFVFESLPVLSRSCILQNESAFVETAPVGLLAAIYALALPFISFDEQFCLNNAYTKPSSDTLWQIAYANLQKELHFPKLATLQLCILLINHYPFDPVSVDTPFVWSMACSMLGIAQTLGLNVDPSAWNLPRWEIRLRRRLWWCVFVDHTWRSVTHGRALMISDDDWNVTHLDSSDFEMDLDSDVGRSPEYFFQLCRLTEIARRVVRQFYSLRAVSQPQSLERLIEQAREPRQQLLEWMNGLPQSLQMHMDGHAEDDYEGEDEDDSVQAQGSLHVAFFTVQILVLRTLLRPIVERRDQPTYAQSSTPSIEAILQACRGFMQTVIKFMRRLDGRHQSAFWPSYARHCLCYPGLFTYMLCLQPVQPRMAAHDQKLLGTWRRALQTRAQTWTLLRLAATKLDALFWKRIDPASKQQDIDQPTSAN</sequence>
<gene>
    <name evidence="5" type="ORF">IM811_000411</name>
</gene>
<protein>
    <recommendedName>
        <fullName evidence="4">Zn(2)-C6 fungal-type domain-containing protein</fullName>
    </recommendedName>
</protein>
<keyword evidence="1" id="KW-0479">Metal-binding</keyword>
<evidence type="ECO:0000256" key="2">
    <source>
        <dbReference type="ARBA" id="ARBA00023242"/>
    </source>
</evidence>
<feature type="region of interest" description="Disordered" evidence="3">
    <location>
        <begin position="201"/>
        <end position="226"/>
    </location>
</feature>
<dbReference type="SUPFAM" id="SSF57701">
    <property type="entry name" value="Zn2/Cys6 DNA-binding domain"/>
    <property type="match status" value="1"/>
</dbReference>
<evidence type="ECO:0000259" key="4">
    <source>
        <dbReference type="PROSITE" id="PS50048"/>
    </source>
</evidence>
<comment type="caution">
    <text evidence="5">The sequence shown here is derived from an EMBL/GenBank/DDBJ whole genome shotgun (WGS) entry which is preliminary data.</text>
</comment>
<dbReference type="GO" id="GO:0008270">
    <property type="term" value="F:zinc ion binding"/>
    <property type="evidence" value="ECO:0007669"/>
    <property type="project" value="InterPro"/>
</dbReference>
<dbReference type="InterPro" id="IPR050797">
    <property type="entry name" value="Carb_Metab_Trans_Reg"/>
</dbReference>
<dbReference type="PROSITE" id="PS00463">
    <property type="entry name" value="ZN2_CY6_FUNGAL_1"/>
    <property type="match status" value="1"/>
</dbReference>
<dbReference type="EMBL" id="JADCTT010000001">
    <property type="protein sequence ID" value="KAF9758717.1"/>
    <property type="molecule type" value="Genomic_DNA"/>
</dbReference>
<dbReference type="InterPro" id="IPR007219">
    <property type="entry name" value="XnlR_reg_dom"/>
</dbReference>
<dbReference type="CDD" id="cd00067">
    <property type="entry name" value="GAL4"/>
    <property type="match status" value="1"/>
</dbReference>
<feature type="domain" description="Zn(2)-C6 fungal-type" evidence="4">
    <location>
        <begin position="32"/>
        <end position="64"/>
    </location>
</feature>
<dbReference type="Proteomes" id="UP000616885">
    <property type="component" value="Unassembled WGS sequence"/>
</dbReference>
<evidence type="ECO:0000313" key="6">
    <source>
        <dbReference type="Proteomes" id="UP000616885"/>
    </source>
</evidence>
<dbReference type="GO" id="GO:0006351">
    <property type="term" value="P:DNA-templated transcription"/>
    <property type="evidence" value="ECO:0007669"/>
    <property type="project" value="InterPro"/>
</dbReference>
<dbReference type="InterPro" id="IPR001138">
    <property type="entry name" value="Zn2Cys6_DnaBD"/>
</dbReference>
<dbReference type="SMART" id="SM00906">
    <property type="entry name" value="Fungal_trans"/>
    <property type="match status" value="1"/>
</dbReference>
<dbReference type="PANTHER" id="PTHR31668">
    <property type="entry name" value="GLUCOSE TRANSPORT TRANSCRIPTION REGULATOR RGT1-RELATED-RELATED"/>
    <property type="match status" value="1"/>
</dbReference>
<feature type="region of interest" description="Disordered" evidence="3">
    <location>
        <begin position="67"/>
        <end position="86"/>
    </location>
</feature>
<proteinExistence type="predicted"/>
<dbReference type="GO" id="GO:0005634">
    <property type="term" value="C:nucleus"/>
    <property type="evidence" value="ECO:0007669"/>
    <property type="project" value="TreeGrafter"/>
</dbReference>
<feature type="compositionally biased region" description="Gly residues" evidence="3">
    <location>
        <begin position="1"/>
        <end position="11"/>
    </location>
</feature>
<dbReference type="AlphaFoldDB" id="A0A8H7NM99"/>
<dbReference type="GO" id="GO:0003677">
    <property type="term" value="F:DNA binding"/>
    <property type="evidence" value="ECO:0007669"/>
    <property type="project" value="InterPro"/>
</dbReference>
<reference evidence="5" key="1">
    <citation type="submission" date="2020-10" db="EMBL/GenBank/DDBJ databases">
        <title>High-Quality Genome Resource of Clonostachys rosea strain S41 by Oxford Nanopore Long-Read Sequencing.</title>
        <authorList>
            <person name="Wang H."/>
        </authorList>
    </citation>
    <scope>NUCLEOTIDE SEQUENCE</scope>
    <source>
        <strain evidence="5">S41</strain>
    </source>
</reference>
<feature type="region of interest" description="Disordered" evidence="3">
    <location>
        <begin position="1"/>
        <end position="29"/>
    </location>
</feature>
<dbReference type="GO" id="GO:0001080">
    <property type="term" value="P:nitrogen catabolite activation of transcription from RNA polymerase II promoter"/>
    <property type="evidence" value="ECO:0007669"/>
    <property type="project" value="TreeGrafter"/>
</dbReference>
<dbReference type="InterPro" id="IPR036864">
    <property type="entry name" value="Zn2-C6_fun-type_DNA-bd_sf"/>
</dbReference>
<dbReference type="CDD" id="cd12148">
    <property type="entry name" value="fungal_TF_MHR"/>
    <property type="match status" value="1"/>
</dbReference>
<evidence type="ECO:0000256" key="3">
    <source>
        <dbReference type="SAM" id="MobiDB-lite"/>
    </source>
</evidence>
<keyword evidence="2" id="KW-0539">Nucleus</keyword>
<dbReference type="GO" id="GO:0000981">
    <property type="term" value="F:DNA-binding transcription factor activity, RNA polymerase II-specific"/>
    <property type="evidence" value="ECO:0007669"/>
    <property type="project" value="InterPro"/>
</dbReference>
<dbReference type="SMART" id="SM00066">
    <property type="entry name" value="GAL4"/>
    <property type="match status" value="1"/>
</dbReference>
<evidence type="ECO:0000256" key="1">
    <source>
        <dbReference type="ARBA" id="ARBA00022723"/>
    </source>
</evidence>
<dbReference type="PROSITE" id="PS50048">
    <property type="entry name" value="ZN2_CY6_FUNGAL_2"/>
    <property type="match status" value="1"/>
</dbReference>
<dbReference type="Pfam" id="PF04082">
    <property type="entry name" value="Fungal_trans"/>
    <property type="match status" value="1"/>
</dbReference>
<evidence type="ECO:0000313" key="5">
    <source>
        <dbReference type="EMBL" id="KAF9758717.1"/>
    </source>
</evidence>
<dbReference type="Gene3D" id="4.10.240.10">
    <property type="entry name" value="Zn(2)-C6 fungal-type DNA-binding domain"/>
    <property type="match status" value="1"/>
</dbReference>
<name>A0A8H7NM99_BIOOC</name>
<dbReference type="PANTHER" id="PTHR31668:SF4">
    <property type="entry name" value="TRANSCRIPTIONAL ACTIVATOR PROTEIN DAL81"/>
    <property type="match status" value="1"/>
</dbReference>
<organism evidence="5 6">
    <name type="scientific">Bionectria ochroleuca</name>
    <name type="common">Gliocladium roseum</name>
    <dbReference type="NCBI Taxonomy" id="29856"/>
    <lineage>
        <taxon>Eukaryota</taxon>
        <taxon>Fungi</taxon>
        <taxon>Dikarya</taxon>
        <taxon>Ascomycota</taxon>
        <taxon>Pezizomycotina</taxon>
        <taxon>Sordariomycetes</taxon>
        <taxon>Hypocreomycetidae</taxon>
        <taxon>Hypocreales</taxon>
        <taxon>Bionectriaceae</taxon>
        <taxon>Clonostachys</taxon>
    </lineage>
</organism>